<name>A0A146M8A0_LYGHE</name>
<dbReference type="PRINTS" id="PR00689">
    <property type="entry name" value="ACOABINDINGP"/>
</dbReference>
<dbReference type="SUPFAM" id="SSF47027">
    <property type="entry name" value="Acyl-CoA binding protein"/>
    <property type="match status" value="1"/>
</dbReference>
<reference evidence="3" key="1">
    <citation type="journal article" date="2016" name="Gigascience">
        <title>De novo construction of an expanded transcriptome assembly for the western tarnished plant bug, Lygus hesperus.</title>
        <authorList>
            <person name="Tassone E.E."/>
            <person name="Geib S.M."/>
            <person name="Hall B."/>
            <person name="Fabrick J.A."/>
            <person name="Brent C.S."/>
            <person name="Hull J.J."/>
        </authorList>
    </citation>
    <scope>NUCLEOTIDE SEQUENCE</scope>
</reference>
<proteinExistence type="predicted"/>
<dbReference type="Pfam" id="PF00887">
    <property type="entry name" value="ACBP"/>
    <property type="match status" value="1"/>
</dbReference>
<evidence type="ECO:0000256" key="1">
    <source>
        <dbReference type="ARBA" id="ARBA00023121"/>
    </source>
</evidence>
<dbReference type="FunFam" id="1.20.80.10:FF:000010">
    <property type="entry name" value="Acyl-CoA-binding domain-containing protein 5"/>
    <property type="match status" value="1"/>
</dbReference>
<dbReference type="Gene3D" id="1.20.80.10">
    <property type="match status" value="1"/>
</dbReference>
<organism evidence="3">
    <name type="scientific">Lygus hesperus</name>
    <name type="common">Western plant bug</name>
    <dbReference type="NCBI Taxonomy" id="30085"/>
    <lineage>
        <taxon>Eukaryota</taxon>
        <taxon>Metazoa</taxon>
        <taxon>Ecdysozoa</taxon>
        <taxon>Arthropoda</taxon>
        <taxon>Hexapoda</taxon>
        <taxon>Insecta</taxon>
        <taxon>Pterygota</taxon>
        <taxon>Neoptera</taxon>
        <taxon>Paraneoptera</taxon>
        <taxon>Hemiptera</taxon>
        <taxon>Heteroptera</taxon>
        <taxon>Panheteroptera</taxon>
        <taxon>Cimicomorpha</taxon>
        <taxon>Miridae</taxon>
        <taxon>Mirini</taxon>
        <taxon>Lygus</taxon>
    </lineage>
</organism>
<keyword evidence="1" id="KW-0446">Lipid-binding</keyword>
<dbReference type="PANTHER" id="PTHR23310">
    <property type="entry name" value="ACYL-COA-BINDING PROTEIN, ACBP"/>
    <property type="match status" value="1"/>
</dbReference>
<dbReference type="PANTHER" id="PTHR23310:SF115">
    <property type="entry name" value="ACB DOMAIN-CONTAINING PROTEIN"/>
    <property type="match status" value="1"/>
</dbReference>
<feature type="domain" description="ACB" evidence="2">
    <location>
        <begin position="40"/>
        <end position="129"/>
    </location>
</feature>
<evidence type="ECO:0000259" key="2">
    <source>
        <dbReference type="PROSITE" id="PS51228"/>
    </source>
</evidence>
<dbReference type="InterPro" id="IPR035984">
    <property type="entry name" value="Acyl-CoA-binding_sf"/>
</dbReference>
<gene>
    <name evidence="3" type="primary">acbA</name>
    <name evidence="3" type="ORF">g.12736</name>
</gene>
<dbReference type="InterPro" id="IPR014352">
    <property type="entry name" value="FERM/acyl-CoA-bd_prot_sf"/>
</dbReference>
<protein>
    <submittedName>
        <fullName evidence="3">Acyl-CoA-binding protein</fullName>
    </submittedName>
</protein>
<dbReference type="AlphaFoldDB" id="A0A146M8A0"/>
<dbReference type="PROSITE" id="PS51228">
    <property type="entry name" value="ACB_2"/>
    <property type="match status" value="1"/>
</dbReference>
<dbReference type="GO" id="GO:0019915">
    <property type="term" value="P:lipid storage"/>
    <property type="evidence" value="ECO:0007669"/>
    <property type="project" value="UniProtKB-ARBA"/>
</dbReference>
<dbReference type="EMBL" id="GDHC01003839">
    <property type="protein sequence ID" value="JAQ14790.1"/>
    <property type="molecule type" value="Transcribed_RNA"/>
</dbReference>
<accession>A0A146M8A0</accession>
<feature type="non-terminal residue" evidence="3">
    <location>
        <position position="1"/>
    </location>
</feature>
<dbReference type="GO" id="GO:0000062">
    <property type="term" value="F:fatty-acyl-CoA binding"/>
    <property type="evidence" value="ECO:0007669"/>
    <property type="project" value="InterPro"/>
</dbReference>
<dbReference type="InterPro" id="IPR000582">
    <property type="entry name" value="Acyl-CoA-binding_protein"/>
</dbReference>
<dbReference type="GO" id="GO:0006631">
    <property type="term" value="P:fatty acid metabolic process"/>
    <property type="evidence" value="ECO:0007669"/>
    <property type="project" value="TreeGrafter"/>
</dbReference>
<sequence length="136" mass="15521">FCTLLQYSDLENEIPKAIKVKFIPQYISYRFIHSTVTLMTQAQFDAAVEHVRSLPKEGPTTIDNATRLKFYGYYKQATQGDVQGTQPWAVQLEARAKYDAWEKLKGTSKEEAMKHYIALLEELTAKSSDPWKAPSA</sequence>
<evidence type="ECO:0000313" key="3">
    <source>
        <dbReference type="EMBL" id="JAQ14790.1"/>
    </source>
</evidence>